<dbReference type="CDD" id="cd03225">
    <property type="entry name" value="ABC_cobalt_CbiO_domain1"/>
    <property type="match status" value="1"/>
</dbReference>
<name>K0NGQ3_DESTT</name>
<evidence type="ECO:0000313" key="5">
    <source>
        <dbReference type="EMBL" id="CCK79028.1"/>
    </source>
</evidence>
<dbReference type="InterPro" id="IPR003439">
    <property type="entry name" value="ABC_transporter-like_ATP-bd"/>
</dbReference>
<organism evidence="5 6">
    <name type="scientific">Desulfobacula toluolica (strain DSM 7467 / Tol2)</name>
    <dbReference type="NCBI Taxonomy" id="651182"/>
    <lineage>
        <taxon>Bacteria</taxon>
        <taxon>Pseudomonadati</taxon>
        <taxon>Thermodesulfobacteriota</taxon>
        <taxon>Desulfobacteria</taxon>
        <taxon>Desulfobacterales</taxon>
        <taxon>Desulfobacteraceae</taxon>
        <taxon>Desulfobacula</taxon>
    </lineage>
</organism>
<dbReference type="KEGG" id="dto:TOL2_C08600"/>
<proteinExistence type="predicted"/>
<sequence>MKTSHLAYHLKNIRHYYGSKKVLDIDDLKIKTGSITGLLGPNGSGKSTLLKLLAFAGKPTYGQLFYKGRPEVPFSPGIRSKVTLLTQKPYLLKRTVFDNIAYGLKIRNDKKNLEQRIKEALLNVGLDYQSFAPRKWHELSGGEAQRVAMAARLILKPEILLLDEPIASVDTKSAKLIRQASLNARKNWGTTLVIASHDLQWLYSISDIQLAIFRGTVFSTGMENILTGPFEKSDPKTLVKILGDGQRIILKSPDRHSDTALIRKKNICIDLEKKSGASMGKQPDKGNRSDKDNKLSGHIVSMLLEKKSGHIMVAISIHDISFTLRLAPDQTRKMDLYPGKSVVLKFHSKDTEWL</sequence>
<keyword evidence="3 5" id="KW-0067">ATP-binding</keyword>
<feature type="domain" description="ABC transporter" evidence="4">
    <location>
        <begin position="8"/>
        <end position="239"/>
    </location>
</feature>
<evidence type="ECO:0000256" key="3">
    <source>
        <dbReference type="ARBA" id="ARBA00022840"/>
    </source>
</evidence>
<dbReference type="GO" id="GO:0005524">
    <property type="term" value="F:ATP binding"/>
    <property type="evidence" value="ECO:0007669"/>
    <property type="project" value="UniProtKB-KW"/>
</dbReference>
<dbReference type="Gene3D" id="3.40.50.300">
    <property type="entry name" value="P-loop containing nucleotide triphosphate hydrolases"/>
    <property type="match status" value="1"/>
</dbReference>
<evidence type="ECO:0000313" key="6">
    <source>
        <dbReference type="Proteomes" id="UP000007347"/>
    </source>
</evidence>
<dbReference type="PATRIC" id="fig|651182.5.peg.1036"/>
<protein>
    <submittedName>
        <fullName evidence="5">Predicted ABC transport system ATP-binding protein</fullName>
    </submittedName>
</protein>
<evidence type="ECO:0000259" key="4">
    <source>
        <dbReference type="PROSITE" id="PS50893"/>
    </source>
</evidence>
<dbReference type="STRING" id="651182.TOL2_C08600"/>
<reference evidence="5 6" key="1">
    <citation type="journal article" date="2013" name="Environ. Microbiol.">
        <title>Complete genome, catabolic sub-proteomes and key-metabolites of Desulfobacula toluolica Tol2, a marine, aromatic compound-degrading, sulfate-reducing bacterium.</title>
        <authorList>
            <person name="Wohlbrand L."/>
            <person name="Jacob J.H."/>
            <person name="Kube M."/>
            <person name="Mussmann M."/>
            <person name="Jarling R."/>
            <person name="Beck A."/>
            <person name="Amann R."/>
            <person name="Wilkes H."/>
            <person name="Reinhardt R."/>
            <person name="Rabus R."/>
        </authorList>
    </citation>
    <scope>NUCLEOTIDE SEQUENCE [LARGE SCALE GENOMIC DNA]</scope>
    <source>
        <strain evidence="6">DSM 7467 / Tol2</strain>
    </source>
</reference>
<dbReference type="PANTHER" id="PTHR43423:SF1">
    <property type="entry name" value="ABC TRANSPORTER I FAMILY MEMBER 17"/>
    <property type="match status" value="1"/>
</dbReference>
<dbReference type="InterPro" id="IPR015856">
    <property type="entry name" value="ABC_transpr_CbiO/EcfA_su"/>
</dbReference>
<dbReference type="GO" id="GO:0016887">
    <property type="term" value="F:ATP hydrolysis activity"/>
    <property type="evidence" value="ECO:0007669"/>
    <property type="project" value="InterPro"/>
</dbReference>
<dbReference type="SMART" id="SM00382">
    <property type="entry name" value="AAA"/>
    <property type="match status" value="1"/>
</dbReference>
<evidence type="ECO:0000256" key="1">
    <source>
        <dbReference type="ARBA" id="ARBA00022448"/>
    </source>
</evidence>
<dbReference type="Proteomes" id="UP000007347">
    <property type="component" value="Chromosome"/>
</dbReference>
<dbReference type="AlphaFoldDB" id="K0NGQ3"/>
<keyword evidence="1" id="KW-0813">Transport</keyword>
<dbReference type="InterPro" id="IPR027417">
    <property type="entry name" value="P-loop_NTPase"/>
</dbReference>
<dbReference type="GO" id="GO:0016020">
    <property type="term" value="C:membrane"/>
    <property type="evidence" value="ECO:0007669"/>
    <property type="project" value="InterPro"/>
</dbReference>
<keyword evidence="2" id="KW-0547">Nucleotide-binding</keyword>
<dbReference type="Pfam" id="PF00005">
    <property type="entry name" value="ABC_tran"/>
    <property type="match status" value="1"/>
</dbReference>
<gene>
    <name evidence="5" type="ordered locus">TOL2_C08600</name>
</gene>
<accession>K0NGQ3</accession>
<dbReference type="InterPro" id="IPR003593">
    <property type="entry name" value="AAA+_ATPase"/>
</dbReference>
<dbReference type="EMBL" id="FO203503">
    <property type="protein sequence ID" value="CCK79028.1"/>
    <property type="molecule type" value="Genomic_DNA"/>
</dbReference>
<dbReference type="RefSeq" id="WP_014956378.1">
    <property type="nucleotide sequence ID" value="NC_018645.1"/>
</dbReference>
<dbReference type="OrthoDB" id="9809450at2"/>
<evidence type="ECO:0000256" key="2">
    <source>
        <dbReference type="ARBA" id="ARBA00022741"/>
    </source>
</evidence>
<dbReference type="PANTHER" id="PTHR43423">
    <property type="entry name" value="ABC TRANSPORTER I FAMILY MEMBER 17"/>
    <property type="match status" value="1"/>
</dbReference>
<dbReference type="GO" id="GO:0055085">
    <property type="term" value="P:transmembrane transport"/>
    <property type="evidence" value="ECO:0007669"/>
    <property type="project" value="InterPro"/>
</dbReference>
<keyword evidence="6" id="KW-1185">Reference proteome</keyword>
<dbReference type="SUPFAM" id="SSF52540">
    <property type="entry name" value="P-loop containing nucleoside triphosphate hydrolases"/>
    <property type="match status" value="1"/>
</dbReference>
<dbReference type="HOGENOM" id="CLU_000604_1_1_7"/>
<dbReference type="PROSITE" id="PS50893">
    <property type="entry name" value="ABC_TRANSPORTER_2"/>
    <property type="match status" value="1"/>
</dbReference>